<dbReference type="GO" id="GO:0006235">
    <property type="term" value="P:dTTP biosynthetic process"/>
    <property type="evidence" value="ECO:0007669"/>
    <property type="project" value="TreeGrafter"/>
</dbReference>
<feature type="domain" description="Thymidylate kinase-like" evidence="4">
    <location>
        <begin position="3"/>
        <end position="188"/>
    </location>
</feature>
<dbReference type="GO" id="GO:0006227">
    <property type="term" value="P:dUDP biosynthetic process"/>
    <property type="evidence" value="ECO:0007669"/>
    <property type="project" value="TreeGrafter"/>
</dbReference>
<dbReference type="PANTHER" id="PTHR10344:SF4">
    <property type="entry name" value="UMP-CMP KINASE 2, MITOCHONDRIAL"/>
    <property type="match status" value="1"/>
</dbReference>
<dbReference type="AlphaFoldDB" id="X1L2T3"/>
<dbReference type="Gene3D" id="3.40.50.300">
    <property type="entry name" value="P-loop containing nucleotide triphosphate hydrolases"/>
    <property type="match status" value="1"/>
</dbReference>
<evidence type="ECO:0000256" key="1">
    <source>
        <dbReference type="ARBA" id="ARBA00009776"/>
    </source>
</evidence>
<dbReference type="InterPro" id="IPR039430">
    <property type="entry name" value="Thymidylate_kin-like_dom"/>
</dbReference>
<evidence type="ECO:0000256" key="2">
    <source>
        <dbReference type="ARBA" id="ARBA00022741"/>
    </source>
</evidence>
<dbReference type="CDD" id="cd01672">
    <property type="entry name" value="TMPK"/>
    <property type="match status" value="1"/>
</dbReference>
<reference evidence="5" key="1">
    <citation type="journal article" date="2014" name="Front. Microbiol.">
        <title>High frequency of phylogenetically diverse reductive dehalogenase-homologous genes in deep subseafloor sedimentary metagenomes.</title>
        <authorList>
            <person name="Kawai M."/>
            <person name="Futagami T."/>
            <person name="Toyoda A."/>
            <person name="Takaki Y."/>
            <person name="Nishi S."/>
            <person name="Hori S."/>
            <person name="Arai W."/>
            <person name="Tsubouchi T."/>
            <person name="Morono Y."/>
            <person name="Uchiyama I."/>
            <person name="Ito T."/>
            <person name="Fujiyama A."/>
            <person name="Inagaki F."/>
            <person name="Takami H."/>
        </authorList>
    </citation>
    <scope>NUCLEOTIDE SEQUENCE</scope>
    <source>
        <strain evidence="5">Expedition CK06-06</strain>
    </source>
</reference>
<comment type="similarity">
    <text evidence="1">Belongs to the thymidylate kinase family.</text>
</comment>
<keyword evidence="2" id="KW-0547">Nucleotide-binding</keyword>
<keyword evidence="3" id="KW-0067">ATP-binding</keyword>
<dbReference type="Pfam" id="PF02223">
    <property type="entry name" value="Thymidylate_kin"/>
    <property type="match status" value="1"/>
</dbReference>
<sequence>MVIEGLDGSGKSTQIDRLLAYLEHKGINHQYLHFPRTDEGYYGELIARFLRGDLGPLESVHPYLVALIYAGNRHDAGEMIASWLENGITVVADRYVVSNIAFQCAKLETAEEKEALRDWILKFEYGYHKIPRPDMNIFLDVPFQFTRQKLKGERSGEDRDYLNGKTDIHEQDLDFQKKVRQVYLDLPVGHDNGISKAPAVRHRVCECQDKGY</sequence>
<proteinExistence type="inferred from homology"/>
<evidence type="ECO:0000313" key="5">
    <source>
        <dbReference type="EMBL" id="GAI13283.1"/>
    </source>
</evidence>
<dbReference type="GO" id="GO:0006233">
    <property type="term" value="P:dTDP biosynthetic process"/>
    <property type="evidence" value="ECO:0007669"/>
    <property type="project" value="TreeGrafter"/>
</dbReference>
<dbReference type="EMBL" id="BARV01009182">
    <property type="protein sequence ID" value="GAI13283.1"/>
    <property type="molecule type" value="Genomic_DNA"/>
</dbReference>
<organism evidence="5">
    <name type="scientific">marine sediment metagenome</name>
    <dbReference type="NCBI Taxonomy" id="412755"/>
    <lineage>
        <taxon>unclassified sequences</taxon>
        <taxon>metagenomes</taxon>
        <taxon>ecological metagenomes</taxon>
    </lineage>
</organism>
<protein>
    <recommendedName>
        <fullName evidence="4">Thymidylate kinase-like domain-containing protein</fullName>
    </recommendedName>
</protein>
<dbReference type="GO" id="GO:0005737">
    <property type="term" value="C:cytoplasm"/>
    <property type="evidence" value="ECO:0007669"/>
    <property type="project" value="TreeGrafter"/>
</dbReference>
<dbReference type="SUPFAM" id="SSF52540">
    <property type="entry name" value="P-loop containing nucleoside triphosphate hydrolases"/>
    <property type="match status" value="1"/>
</dbReference>
<dbReference type="GO" id="GO:0005524">
    <property type="term" value="F:ATP binding"/>
    <property type="evidence" value="ECO:0007669"/>
    <property type="project" value="UniProtKB-KW"/>
</dbReference>
<comment type="caution">
    <text evidence="5">The sequence shown here is derived from an EMBL/GenBank/DDBJ whole genome shotgun (WGS) entry which is preliminary data.</text>
</comment>
<accession>X1L2T3</accession>
<gene>
    <name evidence="5" type="ORF">S06H3_18198</name>
</gene>
<evidence type="ECO:0000256" key="3">
    <source>
        <dbReference type="ARBA" id="ARBA00022840"/>
    </source>
</evidence>
<dbReference type="GO" id="GO:0004798">
    <property type="term" value="F:dTMP kinase activity"/>
    <property type="evidence" value="ECO:0007669"/>
    <property type="project" value="TreeGrafter"/>
</dbReference>
<dbReference type="InterPro" id="IPR027417">
    <property type="entry name" value="P-loop_NTPase"/>
</dbReference>
<dbReference type="PANTHER" id="PTHR10344">
    <property type="entry name" value="THYMIDYLATE KINASE"/>
    <property type="match status" value="1"/>
</dbReference>
<feature type="non-terminal residue" evidence="5">
    <location>
        <position position="212"/>
    </location>
</feature>
<name>X1L2T3_9ZZZZ</name>
<evidence type="ECO:0000259" key="4">
    <source>
        <dbReference type="Pfam" id="PF02223"/>
    </source>
</evidence>